<dbReference type="EMBL" id="JARVKF010000168">
    <property type="protein sequence ID" value="KAK9421658.1"/>
    <property type="molecule type" value="Genomic_DNA"/>
</dbReference>
<evidence type="ECO:0000313" key="3">
    <source>
        <dbReference type="EMBL" id="KAK9421658.1"/>
    </source>
</evidence>
<dbReference type="Gene3D" id="1.20.58.340">
    <property type="entry name" value="Magnesium transport protein CorA, transmembrane region"/>
    <property type="match status" value="1"/>
</dbReference>
<evidence type="ECO:0000256" key="1">
    <source>
        <dbReference type="SAM" id="MobiDB-lite"/>
    </source>
</evidence>
<keyword evidence="2" id="KW-0472">Membrane</keyword>
<feature type="region of interest" description="Disordered" evidence="1">
    <location>
        <begin position="17"/>
        <end position="67"/>
    </location>
</feature>
<protein>
    <submittedName>
        <fullName evidence="3">Uncharacterized protein</fullName>
    </submittedName>
</protein>
<reference evidence="3 4" key="1">
    <citation type="journal article" date="2024" name="J. Plant Pathol.">
        <title>Sequence and assembly of the genome of Seiridium unicorne, isolate CBS 538.82, causal agent of cypress canker disease.</title>
        <authorList>
            <person name="Scali E."/>
            <person name="Rocca G.D."/>
            <person name="Danti R."/>
            <person name="Garbelotto M."/>
            <person name="Barberini S."/>
            <person name="Baroncelli R."/>
            <person name="Emiliani G."/>
        </authorList>
    </citation>
    <scope>NUCLEOTIDE SEQUENCE [LARGE SCALE GENOMIC DNA]</scope>
    <source>
        <strain evidence="3 4">BM-138-508</strain>
    </source>
</reference>
<sequence length="786" mass="88599">MDYNLEELDTTLSLAASQAATGPGPHNNRGGRRPNPVRRGSATPIVPGTRRGSLVPGADLGSAQGRRRQPRLHDLDLFHFDLRELTKGILLTEGESRVSYHEYAVFSPPDGVGEPHSPSIMANGDDGLRMFHDAVMNGHGLDDEGNFGATPKGKTRLQGRVRQVIAERRPRPDTIDSSNNADGLHLTVNDYEALRLHSGTLPSAQRITVESMFWNVRKDILNLVLSFSNHPQPPYDFLSMTYNVRSRTTTALIRRSFDTRWHDEDALDEYERRLDASRDRWAHPLVLPIVLLQVQLLRCEEAVVSNNSEVLELEGRVDDLTGSPRRAAAEARRFLTSKSENAPFSPLRRFSTFVEDKVGRRQDDNSDSDYKKELDDDYVPPQTIHLMKEAHDVLKGAIQLLDTLRWMERAVKLLIQAGDELDGRLTELRNQPVEKGGPASTNEEDNDLSYHWHEIRQYLDCTWRLCTSLETDRRMSELRCRAQIDIIYSKMAQEDNNLNARMAVASTRDSSSMKALAVITAIFLPGEFISSLFGISMFDWEWGTAGDDGLSADAADGYPHPVIMPLFWVYWAFTLPLTIFIVVLWRAWWVNQDRFFRRHLSMELSNERYWTTDGRPRDLETSFLQDFFSLFRRSGAGSTANNAILGTTRSMKKRTTSIDSQNPGPSRRGGALSASTSIGKDGDDNSADGQTGPTRMRTISFARQPRVPSPSRVVLSGGNDQPLLLYHLMSSSIIWDNLAENFKYSGPIKSWTPGEKNFRGNPMSLVVVYKPAKNDRSFPEGETWLS</sequence>
<comment type="caution">
    <text evidence="3">The sequence shown here is derived from an EMBL/GenBank/DDBJ whole genome shotgun (WGS) entry which is preliminary data.</text>
</comment>
<feature type="transmembrane region" description="Helical" evidence="2">
    <location>
        <begin position="568"/>
        <end position="589"/>
    </location>
</feature>
<name>A0ABR2V413_9PEZI</name>
<proteinExistence type="predicted"/>
<gene>
    <name evidence="3" type="ORF">SUNI508_05588</name>
</gene>
<accession>A0ABR2V413</accession>
<keyword evidence="2" id="KW-1133">Transmembrane helix</keyword>
<evidence type="ECO:0000256" key="2">
    <source>
        <dbReference type="SAM" id="Phobius"/>
    </source>
</evidence>
<organism evidence="3 4">
    <name type="scientific">Seiridium unicorne</name>
    <dbReference type="NCBI Taxonomy" id="138068"/>
    <lineage>
        <taxon>Eukaryota</taxon>
        <taxon>Fungi</taxon>
        <taxon>Dikarya</taxon>
        <taxon>Ascomycota</taxon>
        <taxon>Pezizomycotina</taxon>
        <taxon>Sordariomycetes</taxon>
        <taxon>Xylariomycetidae</taxon>
        <taxon>Amphisphaeriales</taxon>
        <taxon>Sporocadaceae</taxon>
        <taxon>Seiridium</taxon>
    </lineage>
</organism>
<feature type="compositionally biased region" description="Low complexity" evidence="1">
    <location>
        <begin position="17"/>
        <end position="28"/>
    </location>
</feature>
<keyword evidence="2" id="KW-0812">Transmembrane</keyword>
<dbReference type="Proteomes" id="UP001408356">
    <property type="component" value="Unassembled WGS sequence"/>
</dbReference>
<feature type="region of interest" description="Disordered" evidence="1">
    <location>
        <begin position="642"/>
        <end position="713"/>
    </location>
</feature>
<keyword evidence="4" id="KW-1185">Reference proteome</keyword>
<evidence type="ECO:0000313" key="4">
    <source>
        <dbReference type="Proteomes" id="UP001408356"/>
    </source>
</evidence>